<feature type="compositionally biased region" description="Basic and acidic residues" evidence="1">
    <location>
        <begin position="1"/>
        <end position="24"/>
    </location>
</feature>
<name>A0AAU9N9E9_9ASTR</name>
<organism evidence="2 3">
    <name type="scientific">Lactuca virosa</name>
    <dbReference type="NCBI Taxonomy" id="75947"/>
    <lineage>
        <taxon>Eukaryota</taxon>
        <taxon>Viridiplantae</taxon>
        <taxon>Streptophyta</taxon>
        <taxon>Embryophyta</taxon>
        <taxon>Tracheophyta</taxon>
        <taxon>Spermatophyta</taxon>
        <taxon>Magnoliopsida</taxon>
        <taxon>eudicotyledons</taxon>
        <taxon>Gunneridae</taxon>
        <taxon>Pentapetalae</taxon>
        <taxon>asterids</taxon>
        <taxon>campanulids</taxon>
        <taxon>Asterales</taxon>
        <taxon>Asteraceae</taxon>
        <taxon>Cichorioideae</taxon>
        <taxon>Cichorieae</taxon>
        <taxon>Lactucinae</taxon>
        <taxon>Lactuca</taxon>
    </lineage>
</organism>
<feature type="region of interest" description="Disordered" evidence="1">
    <location>
        <begin position="1"/>
        <end position="55"/>
    </location>
</feature>
<accession>A0AAU9N9E9</accession>
<evidence type="ECO:0000313" key="3">
    <source>
        <dbReference type="Proteomes" id="UP001157418"/>
    </source>
</evidence>
<dbReference type="EMBL" id="CAKMRJ010003865">
    <property type="protein sequence ID" value="CAH1434732.1"/>
    <property type="molecule type" value="Genomic_DNA"/>
</dbReference>
<proteinExistence type="predicted"/>
<feature type="non-terminal residue" evidence="2">
    <location>
        <position position="1"/>
    </location>
</feature>
<reference evidence="2 3" key="1">
    <citation type="submission" date="2022-01" db="EMBL/GenBank/DDBJ databases">
        <authorList>
            <person name="Xiong W."/>
            <person name="Schranz E."/>
        </authorList>
    </citation>
    <scope>NUCLEOTIDE SEQUENCE [LARGE SCALE GENOMIC DNA]</scope>
</reference>
<evidence type="ECO:0000313" key="2">
    <source>
        <dbReference type="EMBL" id="CAH1434732.1"/>
    </source>
</evidence>
<gene>
    <name evidence="2" type="ORF">LVIROSA_LOCUS21226</name>
</gene>
<dbReference type="AlphaFoldDB" id="A0AAU9N9E9"/>
<keyword evidence="3" id="KW-1185">Reference proteome</keyword>
<dbReference type="Proteomes" id="UP001157418">
    <property type="component" value="Unassembled WGS sequence"/>
</dbReference>
<feature type="compositionally biased region" description="Polar residues" evidence="1">
    <location>
        <begin position="32"/>
        <end position="55"/>
    </location>
</feature>
<sequence length="55" mass="6667">NPQQERHERRTDERKRYSGEEGKRLSKRSRGYRTQLTTWNPHPQKGNPKSLSTFR</sequence>
<protein>
    <submittedName>
        <fullName evidence="2">Uncharacterized protein</fullName>
    </submittedName>
</protein>
<evidence type="ECO:0000256" key="1">
    <source>
        <dbReference type="SAM" id="MobiDB-lite"/>
    </source>
</evidence>
<comment type="caution">
    <text evidence="2">The sequence shown here is derived from an EMBL/GenBank/DDBJ whole genome shotgun (WGS) entry which is preliminary data.</text>
</comment>